<keyword evidence="1" id="KW-1133">Transmembrane helix</keyword>
<sequence>MIAINLLTNSTSPISQTTAIIFIVVGAVCLLLGIGVIFLLKEVLKRKKDAQNRGFKLEDKKFTHKIFNFWIQYLYFFIIGVCFIAGLVLFGVGIGYFI</sequence>
<proteinExistence type="predicted"/>
<dbReference type="RefSeq" id="WP_025734822.1">
    <property type="nucleotide sequence ID" value="NZ_CP024963.1"/>
</dbReference>
<dbReference type="AlphaFoldDB" id="A0A2K8NXN7"/>
<dbReference type="EMBL" id="CP024963">
    <property type="protein sequence ID" value="ATZ17511.1"/>
    <property type="molecule type" value="Genomic_DNA"/>
</dbReference>
<dbReference type="KEGG" id="elj:ELUMI_v1c07890"/>
<dbReference type="NCBIfam" id="NF046005">
    <property type="entry name" value="near_gluc_PtsG"/>
    <property type="match status" value="1"/>
</dbReference>
<organism evidence="2 3">
    <name type="scientific">Williamsoniiplasma luminosum</name>
    <dbReference type="NCBI Taxonomy" id="214888"/>
    <lineage>
        <taxon>Bacteria</taxon>
        <taxon>Bacillati</taxon>
        <taxon>Mycoplasmatota</taxon>
        <taxon>Mollicutes</taxon>
        <taxon>Entomoplasmatales</taxon>
        <taxon>Williamsoniiplasma</taxon>
    </lineage>
</organism>
<feature type="transmembrane region" description="Helical" evidence="1">
    <location>
        <begin position="73"/>
        <end position="97"/>
    </location>
</feature>
<accession>A0A2K8NXN7</accession>
<dbReference type="OrthoDB" id="9909851at2"/>
<evidence type="ECO:0000256" key="1">
    <source>
        <dbReference type="SAM" id="Phobius"/>
    </source>
</evidence>
<feature type="transmembrane region" description="Helical" evidence="1">
    <location>
        <begin position="20"/>
        <end position="40"/>
    </location>
</feature>
<evidence type="ECO:0000313" key="2">
    <source>
        <dbReference type="EMBL" id="ATZ17511.1"/>
    </source>
</evidence>
<dbReference type="SUPFAM" id="SSF103473">
    <property type="entry name" value="MFS general substrate transporter"/>
    <property type="match status" value="1"/>
</dbReference>
<evidence type="ECO:0000313" key="3">
    <source>
        <dbReference type="Proteomes" id="UP000232063"/>
    </source>
</evidence>
<dbReference type="Proteomes" id="UP000232063">
    <property type="component" value="Chromosome"/>
</dbReference>
<gene>
    <name evidence="2" type="ORF">ELUMI_v1c07890</name>
</gene>
<keyword evidence="1" id="KW-0472">Membrane</keyword>
<name>A0A2K8NXN7_9MOLU</name>
<dbReference type="InterPro" id="IPR036259">
    <property type="entry name" value="MFS_trans_sf"/>
</dbReference>
<protein>
    <submittedName>
        <fullName evidence="2">Uncharacterized protein</fullName>
    </submittedName>
</protein>
<keyword evidence="1" id="KW-0812">Transmembrane</keyword>
<reference evidence="2 3" key="1">
    <citation type="submission" date="2017-11" db="EMBL/GenBank/DDBJ databases">
        <title>Genome sequence of Entomoplasma luminosum PIMN-1 (ATCC 49195).</title>
        <authorList>
            <person name="Lo W.-S."/>
            <person name="Gasparich G.E."/>
            <person name="Kuo C.-H."/>
        </authorList>
    </citation>
    <scope>NUCLEOTIDE SEQUENCE [LARGE SCALE GENOMIC DNA]</scope>
    <source>
        <strain evidence="2 3">PIMN-1</strain>
    </source>
</reference>
<keyword evidence="3" id="KW-1185">Reference proteome</keyword>